<sequence length="272" mass="27756">MMAGMTQDLDRLTRNPLKALLAAGGVAVSMSVRIMRSHEIGRIAAAAGFDTLYVDLEHSVLSLETAALVCHAAREAGVVPLVRLPAADAALIGRVLDGGAMGLILPHLEDAASARRAVAAACYPPRGRRSMGAGQPLLHYRAFPAGQACAALNRSLFVAVMVESAAGLAQAEALAGVDGVDMLFVGAGDLGAELGWGPEDDEAVAAAFAQALAAARRHGKTVGAGGLAQRPALMRRLVGMGVRFLSTGTDLAFLAAGAAQQARMARETAGAV</sequence>
<dbReference type="PANTHER" id="PTHR30502:SF0">
    <property type="entry name" value="PHOSPHOENOLPYRUVATE CARBOXYLASE FAMILY PROTEIN"/>
    <property type="match status" value="1"/>
</dbReference>
<name>A0A0M7EVA9_9BORD</name>
<comment type="similarity">
    <text evidence="1">Belongs to the HpcH/HpaI aldolase family.</text>
</comment>
<dbReference type="PANTHER" id="PTHR30502">
    <property type="entry name" value="2-KETO-3-DEOXY-L-RHAMNONATE ALDOLASE"/>
    <property type="match status" value="1"/>
</dbReference>
<proteinExistence type="inferred from homology"/>
<evidence type="ECO:0000256" key="3">
    <source>
        <dbReference type="ARBA" id="ARBA00023239"/>
    </source>
</evidence>
<evidence type="ECO:0000313" key="5">
    <source>
        <dbReference type="EMBL" id="CUI71924.1"/>
    </source>
</evidence>
<dbReference type="EMBL" id="CYTV01000004">
    <property type="protein sequence ID" value="CUI71924.1"/>
    <property type="molecule type" value="Genomic_DNA"/>
</dbReference>
<dbReference type="Proteomes" id="UP000053096">
    <property type="component" value="Unassembled WGS sequence"/>
</dbReference>
<dbReference type="Gene3D" id="3.20.20.60">
    <property type="entry name" value="Phosphoenolpyruvate-binding domains"/>
    <property type="match status" value="1"/>
</dbReference>
<evidence type="ECO:0000256" key="1">
    <source>
        <dbReference type="ARBA" id="ARBA00005568"/>
    </source>
</evidence>
<evidence type="ECO:0000313" key="6">
    <source>
        <dbReference type="Proteomes" id="UP000053096"/>
    </source>
</evidence>
<keyword evidence="3 5" id="KW-0456">Lyase</keyword>
<protein>
    <submittedName>
        <fullName evidence="5">2-keto-3-deoxy-L-rhamnonate aldolase</fullName>
        <ecNumber evidence="5">4.1.2.-</ecNumber>
    </submittedName>
</protein>
<evidence type="ECO:0000256" key="2">
    <source>
        <dbReference type="ARBA" id="ARBA00022723"/>
    </source>
</evidence>
<dbReference type="InterPro" id="IPR040442">
    <property type="entry name" value="Pyrv_kinase-like_dom_sf"/>
</dbReference>
<dbReference type="EC" id="4.1.2.-" evidence="5"/>
<dbReference type="SUPFAM" id="SSF51621">
    <property type="entry name" value="Phosphoenolpyruvate/pyruvate domain"/>
    <property type="match status" value="1"/>
</dbReference>
<keyword evidence="2" id="KW-0479">Metal-binding</keyword>
<gene>
    <name evidence="5" type="primary">rhmA</name>
    <name evidence="5" type="ORF">ERS370011_01913</name>
</gene>
<organism evidence="5 6">
    <name type="scientific">Bordetella pseudohinzii</name>
    <dbReference type="NCBI Taxonomy" id="1331258"/>
    <lineage>
        <taxon>Bacteria</taxon>
        <taxon>Pseudomonadati</taxon>
        <taxon>Pseudomonadota</taxon>
        <taxon>Betaproteobacteria</taxon>
        <taxon>Burkholderiales</taxon>
        <taxon>Alcaligenaceae</taxon>
        <taxon>Bordetella</taxon>
    </lineage>
</organism>
<dbReference type="GO" id="GO:0016832">
    <property type="term" value="F:aldehyde-lyase activity"/>
    <property type="evidence" value="ECO:0007669"/>
    <property type="project" value="TreeGrafter"/>
</dbReference>
<dbReference type="InterPro" id="IPR050251">
    <property type="entry name" value="HpcH-HpaI_aldolase"/>
</dbReference>
<dbReference type="GO" id="GO:0046872">
    <property type="term" value="F:metal ion binding"/>
    <property type="evidence" value="ECO:0007669"/>
    <property type="project" value="UniProtKB-KW"/>
</dbReference>
<dbReference type="InterPro" id="IPR005000">
    <property type="entry name" value="Aldolase/citrate-lyase_domain"/>
</dbReference>
<dbReference type="Pfam" id="PF03328">
    <property type="entry name" value="HpcH_HpaI"/>
    <property type="match status" value="1"/>
</dbReference>
<evidence type="ECO:0000259" key="4">
    <source>
        <dbReference type="Pfam" id="PF03328"/>
    </source>
</evidence>
<dbReference type="GO" id="GO:0005737">
    <property type="term" value="C:cytoplasm"/>
    <property type="evidence" value="ECO:0007669"/>
    <property type="project" value="TreeGrafter"/>
</dbReference>
<dbReference type="OrthoDB" id="86160at2"/>
<accession>A0A0M7EVA9</accession>
<dbReference type="AlphaFoldDB" id="A0A0M7EVA9"/>
<dbReference type="InterPro" id="IPR015813">
    <property type="entry name" value="Pyrv/PenolPyrv_kinase-like_dom"/>
</dbReference>
<reference evidence="5 6" key="1">
    <citation type="submission" date="2015-09" db="EMBL/GenBank/DDBJ databases">
        <authorList>
            <person name="Jackson K.R."/>
            <person name="Lunt B.L."/>
            <person name="Fisher J.N.B."/>
            <person name="Gardner A.V."/>
            <person name="Bailey M.E."/>
            <person name="Deus L.M."/>
            <person name="Earl A.S."/>
            <person name="Gibby P.D."/>
            <person name="Hartmann K.A."/>
            <person name="Liu J.E."/>
            <person name="Manci A.M."/>
            <person name="Nielsen D.A."/>
            <person name="Solomon M.B."/>
            <person name="Breakwell D.P."/>
            <person name="Burnett S.H."/>
            <person name="Grose J.H."/>
        </authorList>
    </citation>
    <scope>NUCLEOTIDE SEQUENCE [LARGE SCALE GENOMIC DNA]</scope>
    <source>
        <strain evidence="5 6">2789STDY5608636</strain>
    </source>
</reference>
<feature type="domain" description="HpcH/HpaI aldolase/citrate lyase" evidence="4">
    <location>
        <begin position="38"/>
        <end position="252"/>
    </location>
</feature>